<feature type="compositionally biased region" description="Low complexity" evidence="1">
    <location>
        <begin position="130"/>
        <end position="140"/>
    </location>
</feature>
<gene>
    <name evidence="2" type="ORF">PIB30_059121</name>
</gene>
<reference evidence="2 3" key="1">
    <citation type="journal article" date="2023" name="Plants (Basel)">
        <title>Bridging the Gap: Combining Genomics and Transcriptomics Approaches to Understand Stylosanthes scabra, an Orphan Legume from the Brazilian Caatinga.</title>
        <authorList>
            <person name="Ferreira-Neto J.R.C."/>
            <person name="da Silva M.D."/>
            <person name="Binneck E."/>
            <person name="de Melo N.F."/>
            <person name="da Silva R.H."/>
            <person name="de Melo A.L.T.M."/>
            <person name="Pandolfi V."/>
            <person name="Bustamante F.O."/>
            <person name="Brasileiro-Vidal A.C."/>
            <person name="Benko-Iseppon A.M."/>
        </authorList>
    </citation>
    <scope>NUCLEOTIDE SEQUENCE [LARGE SCALE GENOMIC DNA]</scope>
    <source>
        <tissue evidence="2">Leaves</tissue>
    </source>
</reference>
<proteinExistence type="predicted"/>
<sequence length="219" mass="24679">MQINAIIRVESILYANGDSSSGIKGGRRKKRRMKSSCPNVVEEETDLITLLTDVDEVLEEVVKVDKVEMLPPKCVNSVVTPRSHATLTMFRRRLGIEPPTEKAAMGTNSKEKFVATKSTTSFRTLHRQSSESISSTILPSQNKRTTASNEPMKNHRKNLIQTRSTKLPPQTATPRETIQPRKKARGELSCIFKPTPDMNLRKEHEKIRAYIFCSTLNGE</sequence>
<organism evidence="2 3">
    <name type="scientific">Stylosanthes scabra</name>
    <dbReference type="NCBI Taxonomy" id="79078"/>
    <lineage>
        <taxon>Eukaryota</taxon>
        <taxon>Viridiplantae</taxon>
        <taxon>Streptophyta</taxon>
        <taxon>Embryophyta</taxon>
        <taxon>Tracheophyta</taxon>
        <taxon>Spermatophyta</taxon>
        <taxon>Magnoliopsida</taxon>
        <taxon>eudicotyledons</taxon>
        <taxon>Gunneridae</taxon>
        <taxon>Pentapetalae</taxon>
        <taxon>rosids</taxon>
        <taxon>fabids</taxon>
        <taxon>Fabales</taxon>
        <taxon>Fabaceae</taxon>
        <taxon>Papilionoideae</taxon>
        <taxon>50 kb inversion clade</taxon>
        <taxon>dalbergioids sensu lato</taxon>
        <taxon>Dalbergieae</taxon>
        <taxon>Pterocarpus clade</taxon>
        <taxon>Stylosanthes</taxon>
    </lineage>
</organism>
<comment type="caution">
    <text evidence="2">The sequence shown here is derived from an EMBL/GenBank/DDBJ whole genome shotgun (WGS) entry which is preliminary data.</text>
</comment>
<evidence type="ECO:0000256" key="1">
    <source>
        <dbReference type="SAM" id="MobiDB-lite"/>
    </source>
</evidence>
<feature type="compositionally biased region" description="Polar residues" evidence="1">
    <location>
        <begin position="141"/>
        <end position="151"/>
    </location>
</feature>
<keyword evidence="3" id="KW-1185">Reference proteome</keyword>
<dbReference type="EMBL" id="JASCZI010030713">
    <property type="protein sequence ID" value="MED6124464.1"/>
    <property type="molecule type" value="Genomic_DNA"/>
</dbReference>
<feature type="region of interest" description="Disordered" evidence="1">
    <location>
        <begin position="120"/>
        <end position="151"/>
    </location>
</feature>
<protein>
    <submittedName>
        <fullName evidence="2">Uncharacterized protein</fullName>
    </submittedName>
</protein>
<feature type="region of interest" description="Disordered" evidence="1">
    <location>
        <begin position="165"/>
        <end position="184"/>
    </location>
</feature>
<evidence type="ECO:0000313" key="2">
    <source>
        <dbReference type="EMBL" id="MED6124464.1"/>
    </source>
</evidence>
<evidence type="ECO:0000313" key="3">
    <source>
        <dbReference type="Proteomes" id="UP001341840"/>
    </source>
</evidence>
<name>A0ABU6RKI7_9FABA</name>
<feature type="compositionally biased region" description="Polar residues" evidence="1">
    <location>
        <begin position="165"/>
        <end position="176"/>
    </location>
</feature>
<accession>A0ABU6RKI7</accession>
<dbReference type="Proteomes" id="UP001341840">
    <property type="component" value="Unassembled WGS sequence"/>
</dbReference>